<dbReference type="GO" id="GO:0004022">
    <property type="term" value="F:alcohol dehydrogenase (NAD+) activity"/>
    <property type="evidence" value="ECO:0007669"/>
    <property type="project" value="UniProtKB-EC"/>
</dbReference>
<dbReference type="SUPFAM" id="SSF51735">
    <property type="entry name" value="NAD(P)-binding Rossmann-fold domains"/>
    <property type="match status" value="1"/>
</dbReference>
<evidence type="ECO:0000259" key="8">
    <source>
        <dbReference type="Pfam" id="PF08240"/>
    </source>
</evidence>
<dbReference type="InterPro" id="IPR013149">
    <property type="entry name" value="ADH-like_C"/>
</dbReference>
<evidence type="ECO:0000256" key="2">
    <source>
        <dbReference type="ARBA" id="ARBA00008072"/>
    </source>
</evidence>
<evidence type="ECO:0000313" key="9">
    <source>
        <dbReference type="EMBL" id="VDG77248.1"/>
    </source>
</evidence>
<dbReference type="GO" id="GO:0008270">
    <property type="term" value="F:zinc ion binding"/>
    <property type="evidence" value="ECO:0007669"/>
    <property type="project" value="InterPro"/>
</dbReference>
<dbReference type="Gene3D" id="3.90.180.10">
    <property type="entry name" value="Medium-chain alcohol dehydrogenases, catalytic domain"/>
    <property type="match status" value="1"/>
</dbReference>
<gene>
    <name evidence="9" type="primary">tdh</name>
    <name evidence="9" type="ORF">NCTC10327_01862</name>
</gene>
<dbReference type="PROSITE" id="PS00059">
    <property type="entry name" value="ADH_ZINC"/>
    <property type="match status" value="1"/>
</dbReference>
<dbReference type="AlphaFoldDB" id="A0A7Z9CA93"/>
<dbReference type="RefSeq" id="WP_185934349.1">
    <property type="nucleotide sequence ID" value="NZ_UYIO01000001.1"/>
</dbReference>
<evidence type="ECO:0000259" key="7">
    <source>
        <dbReference type="Pfam" id="PF00107"/>
    </source>
</evidence>
<dbReference type="GO" id="GO:0008743">
    <property type="term" value="F:L-threonine 3-dehydrogenase activity"/>
    <property type="evidence" value="ECO:0007669"/>
    <property type="project" value="UniProtKB-EC"/>
</dbReference>
<dbReference type="Gene3D" id="3.40.50.720">
    <property type="entry name" value="NAD(P)-binding Rossmann-like Domain"/>
    <property type="match status" value="1"/>
</dbReference>
<evidence type="ECO:0000256" key="5">
    <source>
        <dbReference type="ARBA" id="ARBA00023002"/>
    </source>
</evidence>
<dbReference type="InterPro" id="IPR011032">
    <property type="entry name" value="GroES-like_sf"/>
</dbReference>
<proteinExistence type="inferred from homology"/>
<feature type="domain" description="Alcohol dehydrogenase-like N-terminal" evidence="8">
    <location>
        <begin position="24"/>
        <end position="146"/>
    </location>
</feature>
<evidence type="ECO:0000256" key="1">
    <source>
        <dbReference type="ARBA" id="ARBA00001947"/>
    </source>
</evidence>
<dbReference type="PANTHER" id="PTHR43161">
    <property type="entry name" value="SORBITOL DEHYDROGENASE"/>
    <property type="match status" value="1"/>
</dbReference>
<dbReference type="Pfam" id="PF00107">
    <property type="entry name" value="ADH_zinc_N"/>
    <property type="match status" value="1"/>
</dbReference>
<comment type="similarity">
    <text evidence="2 6">Belongs to the zinc-containing alcohol dehydrogenase family.</text>
</comment>
<evidence type="ECO:0000256" key="3">
    <source>
        <dbReference type="ARBA" id="ARBA00022723"/>
    </source>
</evidence>
<evidence type="ECO:0000256" key="4">
    <source>
        <dbReference type="ARBA" id="ARBA00022833"/>
    </source>
</evidence>
<dbReference type="InterPro" id="IPR036291">
    <property type="entry name" value="NAD(P)-bd_dom_sf"/>
</dbReference>
<dbReference type="SUPFAM" id="SSF50129">
    <property type="entry name" value="GroES-like"/>
    <property type="match status" value="1"/>
</dbReference>
<evidence type="ECO:0000313" key="10">
    <source>
        <dbReference type="Proteomes" id="UP000269974"/>
    </source>
</evidence>
<keyword evidence="4 6" id="KW-0862">Zinc</keyword>
<evidence type="ECO:0000256" key="6">
    <source>
        <dbReference type="RuleBase" id="RU361277"/>
    </source>
</evidence>
<dbReference type="EC" id="1.1.1.1" evidence="9"/>
<sequence length="357" mass="37495">MKAVRYYGKEDVRLEEVPAPELLPGTVRIAPAYNGICGSDVHLYYDGVIPPAPTATEPHPISGETLPVIFGHEFSGVVEEVADDVEGFAPGDSVCVEPLMVCAKCPACQKGAYNLCVDMGFIGISGRGGGLAEQIVVEQRFVHKVGDIPLDQAALLEPLAVSVHAVRHAGIHGKEEGAGKLAVVGGAGPIGLLTAAVLKAYGVHTIVSEPAQARREMALSTGFADVAVDPTTEDLTEIVRQESDGAMAEYAFDAAGGTTVMNQLFAVLGAAGHLEVVALHMHPYELDITAALTMQDRTLGSCIGYANDHPEAIRLIADGEIDVAPLITSKITADRIVEDGLSKLKDPSEVKILVSMN</sequence>
<dbReference type="Proteomes" id="UP000269974">
    <property type="component" value="Unassembled WGS sequence"/>
</dbReference>
<keyword evidence="5 9" id="KW-0560">Oxidoreductase</keyword>
<dbReference type="InterPro" id="IPR013154">
    <property type="entry name" value="ADH-like_N"/>
</dbReference>
<comment type="caution">
    <text evidence="9">The sequence shown here is derived from an EMBL/GenBank/DDBJ whole genome shotgun (WGS) entry which is preliminary data.</text>
</comment>
<dbReference type="EMBL" id="UYIO01000001">
    <property type="protein sequence ID" value="VDG77248.1"/>
    <property type="molecule type" value="Genomic_DNA"/>
</dbReference>
<name>A0A7Z9CA93_9ACTO</name>
<comment type="cofactor">
    <cofactor evidence="1 6">
        <name>Zn(2+)</name>
        <dbReference type="ChEBI" id="CHEBI:29105"/>
    </cofactor>
</comment>
<feature type="domain" description="Alcohol dehydrogenase-like C-terminal" evidence="7">
    <location>
        <begin position="189"/>
        <end position="317"/>
    </location>
</feature>
<organism evidence="9 10">
    <name type="scientific">Actinobaculum suis</name>
    <dbReference type="NCBI Taxonomy" id="1657"/>
    <lineage>
        <taxon>Bacteria</taxon>
        <taxon>Bacillati</taxon>
        <taxon>Actinomycetota</taxon>
        <taxon>Actinomycetes</taxon>
        <taxon>Actinomycetales</taxon>
        <taxon>Actinomycetaceae</taxon>
        <taxon>Actinobaculum</taxon>
    </lineage>
</organism>
<accession>A0A7Z9CA93</accession>
<dbReference type="PANTHER" id="PTHR43161:SF26">
    <property type="entry name" value="GALACTITOL 1-PHOSPHATE 5-DEHYDROGENASE"/>
    <property type="match status" value="1"/>
</dbReference>
<keyword evidence="3 6" id="KW-0479">Metal-binding</keyword>
<reference evidence="9 10" key="1">
    <citation type="submission" date="2018-11" db="EMBL/GenBank/DDBJ databases">
        <authorList>
            <consortium name="Pathogen Informatics"/>
        </authorList>
    </citation>
    <scope>NUCLEOTIDE SEQUENCE [LARGE SCALE GENOMIC DNA]</scope>
    <source>
        <strain evidence="9 10">NCTC10327</strain>
    </source>
</reference>
<dbReference type="Pfam" id="PF08240">
    <property type="entry name" value="ADH_N"/>
    <property type="match status" value="1"/>
</dbReference>
<protein>
    <submittedName>
        <fullName evidence="9">Zinc-containing alcohol dehydrogenase</fullName>
        <ecNumber evidence="9">1.1.1.1</ecNumber>
        <ecNumber evidence="9">1.1.1.103</ecNumber>
    </submittedName>
</protein>
<dbReference type="EC" id="1.1.1.103" evidence="9"/>
<dbReference type="InterPro" id="IPR002328">
    <property type="entry name" value="ADH_Zn_CS"/>
</dbReference>
<dbReference type="CDD" id="cd08233">
    <property type="entry name" value="butanediol_DH_like"/>
    <property type="match status" value="1"/>
</dbReference>